<protein>
    <submittedName>
        <fullName evidence="11">Uncharacterized protein</fullName>
    </submittedName>
</protein>
<evidence type="ECO:0000256" key="8">
    <source>
        <dbReference type="SAM" id="Coils"/>
    </source>
</evidence>
<evidence type="ECO:0000259" key="9">
    <source>
        <dbReference type="Pfam" id="PF05131"/>
    </source>
</evidence>
<keyword evidence="4" id="KW-0862">Zinc</keyword>
<dbReference type="GO" id="GO:0006886">
    <property type="term" value="P:intracellular protein transport"/>
    <property type="evidence" value="ECO:0007669"/>
    <property type="project" value="UniProtKB-UniRule"/>
</dbReference>
<organism evidence="11">
    <name type="scientific">Rhizophora mucronata</name>
    <name type="common">Asiatic mangrove</name>
    <dbReference type="NCBI Taxonomy" id="61149"/>
    <lineage>
        <taxon>Eukaryota</taxon>
        <taxon>Viridiplantae</taxon>
        <taxon>Streptophyta</taxon>
        <taxon>Embryophyta</taxon>
        <taxon>Tracheophyta</taxon>
        <taxon>Spermatophyta</taxon>
        <taxon>Magnoliopsida</taxon>
        <taxon>eudicotyledons</taxon>
        <taxon>Gunneridae</taxon>
        <taxon>Pentapetalae</taxon>
        <taxon>rosids</taxon>
        <taxon>fabids</taxon>
        <taxon>Malpighiales</taxon>
        <taxon>Rhizophoraceae</taxon>
        <taxon>Rhizophora</taxon>
    </lineage>
</organism>
<evidence type="ECO:0000256" key="3">
    <source>
        <dbReference type="ARBA" id="ARBA00022771"/>
    </source>
</evidence>
<evidence type="ECO:0000256" key="6">
    <source>
        <dbReference type="ARBA" id="ARBA00029433"/>
    </source>
</evidence>
<evidence type="ECO:0000256" key="1">
    <source>
        <dbReference type="ARBA" id="ARBA00010454"/>
    </source>
</evidence>
<comment type="similarity">
    <text evidence="1">Belongs to the VPS18 family.</text>
</comment>
<dbReference type="GO" id="GO:0007032">
    <property type="term" value="P:endosome organization"/>
    <property type="evidence" value="ECO:0007669"/>
    <property type="project" value="TreeGrafter"/>
</dbReference>
<feature type="domain" description="Pep3/Vps18 beta-propeller" evidence="9">
    <location>
        <begin position="21"/>
        <end position="361"/>
    </location>
</feature>
<keyword evidence="8" id="KW-0175">Coiled coil</keyword>
<proteinExistence type="inferred from homology"/>
<evidence type="ECO:0000256" key="4">
    <source>
        <dbReference type="ARBA" id="ARBA00022833"/>
    </source>
</evidence>
<evidence type="ECO:0000313" key="11">
    <source>
        <dbReference type="EMBL" id="MBX15259.1"/>
    </source>
</evidence>
<dbReference type="CDD" id="cd16462">
    <property type="entry name" value="RING-H2_Pep3p-like"/>
    <property type="match status" value="1"/>
</dbReference>
<dbReference type="PANTHER" id="PTHR23323">
    <property type="entry name" value="VACUOLAR PROTEIN SORTING-ASSOCIATED PROTEIN"/>
    <property type="match status" value="1"/>
</dbReference>
<comment type="subcellular location">
    <subcellularLocation>
        <location evidence="6">Endomembrane system</location>
        <topology evidence="6">Peripheral membrane protein</topology>
        <orientation evidence="6">Cytoplasmic side</orientation>
    </subcellularLocation>
</comment>
<dbReference type="Pfam" id="PF05131">
    <property type="entry name" value="Pep3_Vps18"/>
    <property type="match status" value="1"/>
</dbReference>
<dbReference type="GO" id="GO:0007033">
    <property type="term" value="P:vacuole organization"/>
    <property type="evidence" value="ECO:0007669"/>
    <property type="project" value="TreeGrafter"/>
</dbReference>
<dbReference type="GO" id="GO:0030897">
    <property type="term" value="C:HOPS complex"/>
    <property type="evidence" value="ECO:0007669"/>
    <property type="project" value="TreeGrafter"/>
</dbReference>
<keyword evidence="3" id="KW-0863">Zinc-finger</keyword>
<feature type="coiled-coil region" evidence="8">
    <location>
        <begin position="786"/>
        <end position="820"/>
    </location>
</feature>
<evidence type="ECO:0000256" key="7">
    <source>
        <dbReference type="PROSITE-ProRule" id="PRU01006"/>
    </source>
</evidence>
<evidence type="ECO:0000256" key="2">
    <source>
        <dbReference type="ARBA" id="ARBA00022723"/>
    </source>
</evidence>
<dbReference type="InterPro" id="IPR007810">
    <property type="entry name" value="Pep3/Vps18_beta-prop"/>
</dbReference>
<name>A0A2P2LBB6_RHIMU</name>
<evidence type="ECO:0000259" key="10">
    <source>
        <dbReference type="Pfam" id="PF26148"/>
    </source>
</evidence>
<dbReference type="GO" id="GO:0048284">
    <property type="term" value="P:organelle fusion"/>
    <property type="evidence" value="ECO:0007669"/>
    <property type="project" value="TreeGrafter"/>
</dbReference>
<dbReference type="Pfam" id="PF26148">
    <property type="entry name" value="VPS18_RING_C"/>
    <property type="match status" value="1"/>
</dbReference>
<dbReference type="GO" id="GO:0008270">
    <property type="term" value="F:zinc ion binding"/>
    <property type="evidence" value="ECO:0007669"/>
    <property type="project" value="UniProtKB-KW"/>
</dbReference>
<dbReference type="GO" id="GO:0006904">
    <property type="term" value="P:vesicle docking involved in exocytosis"/>
    <property type="evidence" value="ECO:0007669"/>
    <property type="project" value="TreeGrafter"/>
</dbReference>
<dbReference type="GO" id="GO:0030674">
    <property type="term" value="F:protein-macromolecule adaptor activity"/>
    <property type="evidence" value="ECO:0007669"/>
    <property type="project" value="TreeGrafter"/>
</dbReference>
<reference evidence="11" key="1">
    <citation type="submission" date="2018-02" db="EMBL/GenBank/DDBJ databases">
        <title>Rhizophora mucronata_Transcriptome.</title>
        <authorList>
            <person name="Meera S.P."/>
            <person name="Sreeshan A."/>
            <person name="Augustine A."/>
        </authorList>
    </citation>
    <scope>NUCLEOTIDE SEQUENCE</scope>
    <source>
        <tissue evidence="11">Leaf</tissue>
    </source>
</reference>
<keyword evidence="5" id="KW-0472">Membrane</keyword>
<dbReference type="PANTHER" id="PTHR23323:SF26">
    <property type="entry name" value="VACUOLAR PROTEIN SORTING-ASSOCIATED PROTEIN 18 HOMOLOG"/>
    <property type="match status" value="1"/>
</dbReference>
<dbReference type="EMBL" id="GGEC01034775">
    <property type="protein sequence ID" value="MBX15259.1"/>
    <property type="molecule type" value="Transcribed_RNA"/>
</dbReference>
<feature type="repeat" description="CHCR" evidence="7">
    <location>
        <begin position="590"/>
        <end position="750"/>
    </location>
</feature>
<sequence>MDHQRRQVFAVDLLERYAAKGRGVITCMAAGNDVIVLGTSKGWVIRHDFGVGDSYDIDLSSVRPGDQSIRRVFVDPGGSHCIATVVGGGGAETYYVHAKWNKPRALGKLRGLVVNAVAWNRQQITEASTKEVILGTDNGQLHEIAVDEKDKREKYIKFLYELRELPEAFMGLQMETASLSSGTRYYVMAVTPTRLYSFTGIGSLDTVFASYFDRAVHFMELPGEIPNSELHFFIKQRRAVHFAWLSGAGIYHGGLNFGAQHSFPNGDENFVENKALLDYTKLSEDANAVKPSSMALSEFHFLLLIGNKVQVVNRISEQIIEELQFDQTSESVSRGIIGLCSDATAGLFYAYDENSIFQVSVNDEGRDMWKLYLDMKEYAAALANCHEPLQRDQVYLVQADVAFDSRDYQRAASFYAKINHILSFEEVSLKFISVNEQDALRTFLLRKLDALAKDDKFQITMISTWATELYLDKINRLLLEDDNALENHSHEYQSIIQEFRAFLSDCKDVLDEETTMRLLESYGRVDELVYFASLKEQYEIVIHHYIQQGEAKKALEVLQKPTVPIDLQYKFAPDLIALDAYETVESWMSTKNLNPRKLIPAMMRYSSEPHAKNETHEVIKYLEFSVHRLHNEDPGIHNLLLSLYAKQEDDGALLRFLQYKFGKGQENGPDFFYDPKYALRLCLKEKRMRACIHIYSMMSMHEEAVALALQVDSELAMAEADKVEDDQDLRKKLWLMVAKHVVEQEKGTKRENIRRALAFLKETDGLLKIEDILPFFPDFALIDDFKEAICSSLEDYNKQIEQLKQEMNDATHGADNIRNDINALAQRYAVIDRDEECGVCKRKILIVDGNYRISRGYSSAGPMAPFYVFPCGHAFHARCLIAHVTRCTSENQAEYILDLQKQLTLLGDGPRKDLNGGMAEEPITSMTPADKLRSQLDDAIASECPFCGELMIQEISLPFILPEEAQLVSSWEIKPQNLGNQRSLSLPL</sequence>
<dbReference type="PROSITE" id="PS50236">
    <property type="entry name" value="CHCR"/>
    <property type="match status" value="1"/>
</dbReference>
<dbReference type="InterPro" id="IPR058919">
    <property type="entry name" value="Pep3/Vps18_RING_C"/>
</dbReference>
<dbReference type="SUPFAM" id="SSF57850">
    <property type="entry name" value="RING/U-box"/>
    <property type="match status" value="1"/>
</dbReference>
<dbReference type="AlphaFoldDB" id="A0A2P2LBB6"/>
<accession>A0A2P2LBB6</accession>
<feature type="domain" description="Pep3/Vps18 RING C-terminal" evidence="10">
    <location>
        <begin position="866"/>
        <end position="911"/>
    </location>
</feature>
<dbReference type="InterPro" id="IPR000547">
    <property type="entry name" value="Clathrin_H-chain/VPS_repeat"/>
</dbReference>
<keyword evidence="2" id="KW-0479">Metal-binding</keyword>
<evidence type="ECO:0000256" key="5">
    <source>
        <dbReference type="ARBA" id="ARBA00023136"/>
    </source>
</evidence>
<dbReference type="GO" id="GO:0005768">
    <property type="term" value="C:endosome"/>
    <property type="evidence" value="ECO:0007669"/>
    <property type="project" value="TreeGrafter"/>
</dbReference>